<dbReference type="KEGG" id="oar:OA238_c07830"/>
<dbReference type="RefSeq" id="WP_015494228.1">
    <property type="nucleotide sequence ID" value="NC_020908.1"/>
</dbReference>
<gene>
    <name evidence="1" type="ORF">OA238_c07830</name>
</gene>
<dbReference type="Proteomes" id="UP000004688">
    <property type="component" value="Chromosome"/>
</dbReference>
<name>M9RMJ1_9RHOB</name>
<dbReference type="HOGENOM" id="CLU_137390_0_0_5"/>
<dbReference type="OrthoDB" id="7619266at2"/>
<dbReference type="SUPFAM" id="SSF52091">
    <property type="entry name" value="SpoIIaa-like"/>
    <property type="match status" value="1"/>
</dbReference>
<dbReference type="InterPro" id="IPR036513">
    <property type="entry name" value="STAS_dom_sf"/>
</dbReference>
<dbReference type="Gene3D" id="3.40.50.10600">
    <property type="entry name" value="SpoIIaa-like domains"/>
    <property type="match status" value="1"/>
</dbReference>
<reference evidence="1 2" key="1">
    <citation type="journal article" date="2013" name="PLoS ONE">
        <title>Poles Apart: Arctic and Antarctic Octadecabacter strains Share High Genome Plasticity and a New Type of Xanthorhodopsin.</title>
        <authorList>
            <person name="Vollmers J."/>
            <person name="Voget S."/>
            <person name="Dietrich S."/>
            <person name="Gollnow K."/>
            <person name="Smits M."/>
            <person name="Meyer K."/>
            <person name="Brinkhoff T."/>
            <person name="Simon M."/>
            <person name="Daniel R."/>
        </authorList>
    </citation>
    <scope>NUCLEOTIDE SEQUENCE [LARGE SCALE GENOMIC DNA]</scope>
    <source>
        <strain evidence="1 2">238</strain>
    </source>
</reference>
<dbReference type="EMBL" id="CP003742">
    <property type="protein sequence ID" value="AGI71000.1"/>
    <property type="molecule type" value="Genomic_DNA"/>
</dbReference>
<keyword evidence="2" id="KW-1185">Reference proteome</keyword>
<dbReference type="eggNOG" id="ENOG5032RKG">
    <property type="taxonomic scope" value="Bacteria"/>
</dbReference>
<dbReference type="InterPro" id="IPR021866">
    <property type="entry name" value="SpoIIAA-like"/>
</dbReference>
<dbReference type="AlphaFoldDB" id="M9RMJ1"/>
<dbReference type="InterPro" id="IPR038396">
    <property type="entry name" value="SpoIIAA-like_sf"/>
</dbReference>
<evidence type="ECO:0000313" key="2">
    <source>
        <dbReference type="Proteomes" id="UP000004688"/>
    </source>
</evidence>
<accession>M9RMJ1</accession>
<proteinExistence type="predicted"/>
<evidence type="ECO:0000313" key="1">
    <source>
        <dbReference type="EMBL" id="AGI71000.1"/>
    </source>
</evidence>
<dbReference type="Pfam" id="PF11964">
    <property type="entry name" value="SpoIIAA-like"/>
    <property type="match status" value="1"/>
</dbReference>
<evidence type="ECO:0008006" key="3">
    <source>
        <dbReference type="Google" id="ProtNLM"/>
    </source>
</evidence>
<organism evidence="1 2">
    <name type="scientific">Octadecabacter arcticus 238</name>
    <dbReference type="NCBI Taxonomy" id="391616"/>
    <lineage>
        <taxon>Bacteria</taxon>
        <taxon>Pseudomonadati</taxon>
        <taxon>Pseudomonadota</taxon>
        <taxon>Alphaproteobacteria</taxon>
        <taxon>Rhodobacterales</taxon>
        <taxon>Roseobacteraceae</taxon>
        <taxon>Octadecabacter</taxon>
    </lineage>
</organism>
<sequence>MLIVTKPKPNRIDVELSAILDSDMMAAGLDDLFEKSKDITNGVMMYKIPSFTMPTGGALVAEMMRLPHLFSMIGHFNRCAVLTDIGWLKTAAKIEGALIRGLEIRCFDLEDGAAAEAWLAHVDGADTDIGDNMPV</sequence>
<protein>
    <recommendedName>
        <fullName evidence="3">SpoIIAA-like protein</fullName>
    </recommendedName>
</protein>